<sequence length="22" mass="2221">VADQLADSDDRSAAGTHQGPLP</sequence>
<name>A0A381TSS1_9ZZZZ</name>
<protein>
    <submittedName>
        <fullName evidence="2">Uncharacterized protein</fullName>
    </submittedName>
</protein>
<dbReference type="EMBL" id="UINC01005105">
    <property type="protein sequence ID" value="SVA19095.1"/>
    <property type="molecule type" value="Genomic_DNA"/>
</dbReference>
<feature type="region of interest" description="Disordered" evidence="1">
    <location>
        <begin position="1"/>
        <end position="22"/>
    </location>
</feature>
<feature type="non-terminal residue" evidence="2">
    <location>
        <position position="1"/>
    </location>
</feature>
<feature type="non-terminal residue" evidence="2">
    <location>
        <position position="22"/>
    </location>
</feature>
<accession>A0A381TSS1</accession>
<evidence type="ECO:0000313" key="2">
    <source>
        <dbReference type="EMBL" id="SVA19095.1"/>
    </source>
</evidence>
<gene>
    <name evidence="2" type="ORF">METZ01_LOCUS71949</name>
</gene>
<proteinExistence type="predicted"/>
<organism evidence="2">
    <name type="scientific">marine metagenome</name>
    <dbReference type="NCBI Taxonomy" id="408172"/>
    <lineage>
        <taxon>unclassified sequences</taxon>
        <taxon>metagenomes</taxon>
        <taxon>ecological metagenomes</taxon>
    </lineage>
</organism>
<evidence type="ECO:0000256" key="1">
    <source>
        <dbReference type="SAM" id="MobiDB-lite"/>
    </source>
</evidence>
<dbReference type="AlphaFoldDB" id="A0A381TSS1"/>
<reference evidence="2" key="1">
    <citation type="submission" date="2018-05" db="EMBL/GenBank/DDBJ databases">
        <authorList>
            <person name="Lanie J.A."/>
            <person name="Ng W.-L."/>
            <person name="Kazmierczak K.M."/>
            <person name="Andrzejewski T.M."/>
            <person name="Davidsen T.M."/>
            <person name="Wayne K.J."/>
            <person name="Tettelin H."/>
            <person name="Glass J.I."/>
            <person name="Rusch D."/>
            <person name="Podicherti R."/>
            <person name="Tsui H.-C.T."/>
            <person name="Winkler M.E."/>
        </authorList>
    </citation>
    <scope>NUCLEOTIDE SEQUENCE</scope>
</reference>